<organism evidence="2 3">
    <name type="scientific">Talaromyces marneffei (strain ATCC 18224 / CBS 334.59 / QM 7333)</name>
    <name type="common">Penicillium marneffei</name>
    <dbReference type="NCBI Taxonomy" id="441960"/>
    <lineage>
        <taxon>Eukaryota</taxon>
        <taxon>Fungi</taxon>
        <taxon>Dikarya</taxon>
        <taxon>Ascomycota</taxon>
        <taxon>Pezizomycotina</taxon>
        <taxon>Eurotiomycetes</taxon>
        <taxon>Eurotiomycetidae</taxon>
        <taxon>Eurotiales</taxon>
        <taxon>Trichocomaceae</taxon>
        <taxon>Talaromyces</taxon>
        <taxon>Talaromyces sect. Talaromyces</taxon>
    </lineage>
</organism>
<dbReference type="OrthoDB" id="3180714at2759"/>
<feature type="region of interest" description="Disordered" evidence="1">
    <location>
        <begin position="432"/>
        <end position="468"/>
    </location>
</feature>
<dbReference type="Gene3D" id="3.40.140.10">
    <property type="entry name" value="Cytidine Deaminase, domain 2"/>
    <property type="match status" value="1"/>
</dbReference>
<dbReference type="VEuPathDB" id="FungiDB:PMAA_096280"/>
<dbReference type="EMBL" id="DS995902">
    <property type="protein sequence ID" value="EEA23031.1"/>
    <property type="molecule type" value="Genomic_DNA"/>
</dbReference>
<evidence type="ECO:0000256" key="1">
    <source>
        <dbReference type="SAM" id="MobiDB-lite"/>
    </source>
</evidence>
<protein>
    <submittedName>
        <fullName evidence="2">tRNA-specific adenosine-34 deaminase subunit Tad3, putative</fullName>
    </submittedName>
</protein>
<name>B6QI36_TALMQ</name>
<keyword evidence="3" id="KW-1185">Reference proteome</keyword>
<dbReference type="GO" id="GO:0003824">
    <property type="term" value="F:catalytic activity"/>
    <property type="evidence" value="ECO:0007669"/>
    <property type="project" value="InterPro"/>
</dbReference>
<accession>B6QI36</accession>
<feature type="compositionally biased region" description="Polar residues" evidence="1">
    <location>
        <begin position="432"/>
        <end position="447"/>
    </location>
</feature>
<proteinExistence type="predicted"/>
<dbReference type="STRING" id="441960.B6QI36"/>
<reference evidence="3" key="1">
    <citation type="journal article" date="2015" name="Genome Announc.">
        <title>Genome sequence of the AIDS-associated pathogen Penicillium marneffei (ATCC18224) and its near taxonomic relative Talaromyces stipitatus (ATCC10500).</title>
        <authorList>
            <person name="Nierman W.C."/>
            <person name="Fedorova-Abrams N.D."/>
            <person name="Andrianopoulos A."/>
        </authorList>
    </citation>
    <scope>NUCLEOTIDE SEQUENCE [LARGE SCALE GENOMIC DNA]</scope>
    <source>
        <strain evidence="3">ATCC 18224 / CBS 334.59 / QM 7333</strain>
    </source>
</reference>
<dbReference type="InterPro" id="IPR016193">
    <property type="entry name" value="Cytidine_deaminase-like"/>
</dbReference>
<dbReference type="Proteomes" id="UP000001294">
    <property type="component" value="Unassembled WGS sequence"/>
</dbReference>
<dbReference type="AlphaFoldDB" id="B6QI36"/>
<evidence type="ECO:0000313" key="3">
    <source>
        <dbReference type="Proteomes" id="UP000001294"/>
    </source>
</evidence>
<evidence type="ECO:0000313" key="2">
    <source>
        <dbReference type="EMBL" id="EEA23031.1"/>
    </source>
</evidence>
<dbReference type="GO" id="GO:0006139">
    <property type="term" value="P:nucleobase-containing compound metabolic process"/>
    <property type="evidence" value="ECO:0007669"/>
    <property type="project" value="UniProtKB-ARBA"/>
</dbReference>
<dbReference type="PhylomeDB" id="B6QI36"/>
<gene>
    <name evidence="2" type="ORF">PMAA_096280</name>
</gene>
<dbReference type="HOGENOM" id="CLU_024580_0_0_1"/>
<sequence length="512" mass="55920">MDVSAQESNGPKIKPLKGHIVSVPTVQETNPTFEFGDAYTVEIIQKCASQVTKVLDKAFPKDLNLPFTHLRRFAKREFLPDAIKTQIDNEKEKTPLPTAVTEDGAEIENESTQTPPPQVTIFVLIPPPLPEADQLRILLAPFVPSSISSNPQNDESGVKASIPIHRVTIPLQPPFNSQQAETWSKIYWPTNFNAASPRGMIAPPPKILNVTQTSIAPNAGYYLSLAGQVAREAKGAGRGRGIGVVIVDPAIAASSRSNGATLTEDDEEGDNGVVAVAGDARYCAPGLASRDNLGEGVYEADCEGGPEFHAIMRAVEMVATRRRDDKVAMATDKTASIRNTSLTPLESHYLCRPASPSQYTSITETDTHTNQNAGRILSRAAGGYLCTDLDIYITHEPCLACSMGMLLSRFRAITFPRRGRLVTGGLASMEIPQSSSRAKLESSGNITNDNNDEEDGGNEDGGKPPQKRETYYGLHWRKELNWRAMCFEFVNDEDTDLYDEQDGIERISDYHA</sequence>
<dbReference type="SUPFAM" id="SSF53927">
    <property type="entry name" value="Cytidine deaminase-like"/>
    <property type="match status" value="1"/>
</dbReference>